<dbReference type="Proteomes" id="UP000604046">
    <property type="component" value="Unassembled WGS sequence"/>
</dbReference>
<dbReference type="AlphaFoldDB" id="A0A812RA86"/>
<name>A0A812RA86_9DINO</name>
<evidence type="ECO:0000256" key="1">
    <source>
        <dbReference type="SAM" id="MobiDB-lite"/>
    </source>
</evidence>
<evidence type="ECO:0000256" key="2">
    <source>
        <dbReference type="SAM" id="SignalP"/>
    </source>
</evidence>
<comment type="caution">
    <text evidence="3">The sequence shown here is derived from an EMBL/GenBank/DDBJ whole genome shotgun (WGS) entry which is preliminary data.</text>
</comment>
<dbReference type="EMBL" id="CAJNDS010002317">
    <property type="protein sequence ID" value="CAE7428398.1"/>
    <property type="molecule type" value="Genomic_DNA"/>
</dbReference>
<dbReference type="OrthoDB" id="433849at2759"/>
<sequence>MLLLVFIALYRLFDFLFLCFLSWSSGSTQSPPVLRHCLFSDSILTEQLKRLAVAQCKDEEGEEQEETEEAPSLPEIGSSTSVITPLLSATSLPPVPPPTSSPSVNFLDDAVPPAPTWDTLKDEKVPEEVSVLASVGSALHGTGNCKPCAWFWKPQGCRNGRECGHCHVCPAGESKMRRLVKLAALRTHEEAKESQESQESPSTSLSGPMWRPPPGLELEMPLPPCPPPPLPPNLQSLQSLGARHGAESQGLHLWSQENDREGSAELKAHPERITGIVLQPIERPFGQLEDPIDAPISSLEQSPEKWSLKPMTRSAVKPVSMLGRSLDQVIRQPLNLLSEKTLDKLEDAGEGAVKPTSNERTFVTSTLRLPALHGCVICGSRSTCSCPRVHSEVAPERFPSQDLDAIQADALAELPSVGSVLHAKGCCSPCAWVWKPQGCHNGSNCGRCHLCPPGEVKLRKKAKAREARSAAKEVSMPAVL</sequence>
<feature type="compositionally biased region" description="Acidic residues" evidence="1">
    <location>
        <begin position="59"/>
        <end position="69"/>
    </location>
</feature>
<organism evidence="3 4">
    <name type="scientific">Symbiodinium natans</name>
    <dbReference type="NCBI Taxonomy" id="878477"/>
    <lineage>
        <taxon>Eukaryota</taxon>
        <taxon>Sar</taxon>
        <taxon>Alveolata</taxon>
        <taxon>Dinophyceae</taxon>
        <taxon>Suessiales</taxon>
        <taxon>Symbiodiniaceae</taxon>
        <taxon>Symbiodinium</taxon>
    </lineage>
</organism>
<gene>
    <name evidence="3" type="ORF">SNAT2548_LOCUS23289</name>
</gene>
<feature type="region of interest" description="Disordered" evidence="1">
    <location>
        <begin position="187"/>
        <end position="215"/>
    </location>
</feature>
<keyword evidence="4" id="KW-1185">Reference proteome</keyword>
<feature type="compositionally biased region" description="Low complexity" evidence="1">
    <location>
        <begin position="197"/>
        <end position="206"/>
    </location>
</feature>
<evidence type="ECO:0000313" key="3">
    <source>
        <dbReference type="EMBL" id="CAE7428398.1"/>
    </source>
</evidence>
<reference evidence="3" key="1">
    <citation type="submission" date="2021-02" db="EMBL/GenBank/DDBJ databases">
        <authorList>
            <person name="Dougan E. K."/>
            <person name="Rhodes N."/>
            <person name="Thang M."/>
            <person name="Chan C."/>
        </authorList>
    </citation>
    <scope>NUCLEOTIDE SEQUENCE</scope>
</reference>
<evidence type="ECO:0008006" key="5">
    <source>
        <dbReference type="Google" id="ProtNLM"/>
    </source>
</evidence>
<proteinExistence type="predicted"/>
<feature type="signal peptide" evidence="2">
    <location>
        <begin position="1"/>
        <end position="28"/>
    </location>
</feature>
<protein>
    <recommendedName>
        <fullName evidence="5">C3H1-type domain-containing protein</fullName>
    </recommendedName>
</protein>
<feature type="region of interest" description="Disordered" evidence="1">
    <location>
        <begin position="58"/>
        <end position="78"/>
    </location>
</feature>
<accession>A0A812RA86</accession>
<keyword evidence="2" id="KW-0732">Signal</keyword>
<evidence type="ECO:0000313" key="4">
    <source>
        <dbReference type="Proteomes" id="UP000604046"/>
    </source>
</evidence>
<feature type="chain" id="PRO_5032701164" description="C3H1-type domain-containing protein" evidence="2">
    <location>
        <begin position="29"/>
        <end position="480"/>
    </location>
</feature>